<dbReference type="InterPro" id="IPR051918">
    <property type="entry name" value="STPP_CPPED1"/>
</dbReference>
<evidence type="ECO:0000313" key="6">
    <source>
        <dbReference type="Proteomes" id="UP001148313"/>
    </source>
</evidence>
<dbReference type="Pfam" id="PF00149">
    <property type="entry name" value="Metallophos"/>
    <property type="match status" value="1"/>
</dbReference>
<dbReference type="Proteomes" id="UP001148313">
    <property type="component" value="Unassembled WGS sequence"/>
</dbReference>
<keyword evidence="6" id="KW-1185">Reference proteome</keyword>
<dbReference type="RefSeq" id="WP_271088012.1">
    <property type="nucleotide sequence ID" value="NZ_JAPJZH010000002.1"/>
</dbReference>
<keyword evidence="1" id="KW-0732">Signal</keyword>
<dbReference type="EMBL" id="JAPJZH010000002">
    <property type="protein sequence ID" value="MDA4844482.1"/>
    <property type="molecule type" value="Genomic_DNA"/>
</dbReference>
<organism evidence="5 6">
    <name type="scientific">Hoeflea poritis</name>
    <dbReference type="NCBI Taxonomy" id="2993659"/>
    <lineage>
        <taxon>Bacteria</taxon>
        <taxon>Pseudomonadati</taxon>
        <taxon>Pseudomonadota</taxon>
        <taxon>Alphaproteobacteria</taxon>
        <taxon>Hyphomicrobiales</taxon>
        <taxon>Rhizobiaceae</taxon>
        <taxon>Hoeflea</taxon>
    </lineage>
</organism>
<sequence>MLSRKLLTTLAVLLAGTAMAHAKDATYVGSVETISGDAGGKARGTVFLDANRNSRLDNGESGIEGVMVSNGREVVLTGADGKYELPAYDDMNLFVTKPAGHATPVDKDMIPQFNYIHKVAGSPDLRFGGIKPTGPLPAQINFPLIADGSGSSFDCLIFGDVQAYTNRELGYVRETVGKMLANRDNQKTECLIYAGDVAGDDLSLYPRIKAIGAVGRVPQYWVGGNHDLDFDAKSDADSFDTFRTEWGPEYYSFDIGNVHFVTLDNVRYPCNGVDPHPFCSPDKKSTYNGVISDRQLEWLANDLANVPQDKLIVISAHIPFQTFTDNTAAKHQTDNFDKLAALLEGRPALGLSGHTHTTENILPGEDYEGWEKNTKVPSAPFHQIVTGAVSGSWWAGDVNDDGVPRSTQRLGSPRGYYQIAFDGSDYVDTYLKFGGEENEQMHASFNSPRFRDWAKDLLAYVDLYGAPSDVLPPVTVNDLFDQNMLTRADLQGGTWVAVNVWNGSKESKVSISINGSEPIAAKRTQDGTGEAKRSGVEYADPLALAQQSTNGSMAFKSAKNGEATDGFNTWTGVEWRGVPGPLQSWMLTKNSQHLWRADLPADLPAGVHTLTAQTTDRYGRTFDHTITFEVVEQMPQMTWQKDLWD</sequence>
<evidence type="ECO:0000259" key="4">
    <source>
        <dbReference type="Pfam" id="PF16371"/>
    </source>
</evidence>
<dbReference type="InterPro" id="IPR032285">
    <property type="entry name" value="Metallophos_N"/>
</dbReference>
<dbReference type="Pfam" id="PF16370">
    <property type="entry name" value="MetallophosC"/>
    <property type="match status" value="2"/>
</dbReference>
<dbReference type="PANTHER" id="PTHR43143:SF6">
    <property type="entry name" value="BLL3016 PROTEIN"/>
    <property type="match status" value="1"/>
</dbReference>
<feature type="domain" description="Calcineurin-like phosphoesterase N-terminal" evidence="4">
    <location>
        <begin position="55"/>
        <end position="118"/>
    </location>
</feature>
<dbReference type="InterPro" id="IPR029052">
    <property type="entry name" value="Metallo-depent_PP-like"/>
</dbReference>
<evidence type="ECO:0000259" key="3">
    <source>
        <dbReference type="Pfam" id="PF16370"/>
    </source>
</evidence>
<feature type="domain" description="Calcineurin-like phosphoesterase C-terminal" evidence="3">
    <location>
        <begin position="385"/>
        <end position="552"/>
    </location>
</feature>
<dbReference type="PANTHER" id="PTHR43143">
    <property type="entry name" value="METALLOPHOSPHOESTERASE, CALCINEURIN SUPERFAMILY"/>
    <property type="match status" value="1"/>
</dbReference>
<dbReference type="Gene3D" id="3.60.21.10">
    <property type="match status" value="1"/>
</dbReference>
<gene>
    <name evidence="5" type="ORF">OOZ53_03930</name>
</gene>
<dbReference type="SUPFAM" id="SSF56300">
    <property type="entry name" value="Metallo-dependent phosphatases"/>
    <property type="match status" value="1"/>
</dbReference>
<feature type="domain" description="Calcineurin-like phosphoesterase C-terminal" evidence="3">
    <location>
        <begin position="577"/>
        <end position="622"/>
    </location>
</feature>
<dbReference type="InterPro" id="IPR004843">
    <property type="entry name" value="Calcineurin-like_PHP"/>
</dbReference>
<evidence type="ECO:0000313" key="5">
    <source>
        <dbReference type="EMBL" id="MDA4844482.1"/>
    </source>
</evidence>
<dbReference type="InterPro" id="IPR032288">
    <property type="entry name" value="Metallophos_C"/>
</dbReference>
<feature type="signal peptide" evidence="1">
    <location>
        <begin position="1"/>
        <end position="20"/>
    </location>
</feature>
<feature type="domain" description="Calcineurin-like phosphoesterase" evidence="2">
    <location>
        <begin position="156"/>
        <end position="357"/>
    </location>
</feature>
<proteinExistence type="predicted"/>
<reference evidence="5" key="1">
    <citation type="submission" date="2022-11" db="EMBL/GenBank/DDBJ databases">
        <title>Hoeflea poritis sp. nov., isolated from scleractinian coral Porites lutea.</title>
        <authorList>
            <person name="Zhang G."/>
            <person name="Wei Q."/>
            <person name="Cai L."/>
        </authorList>
    </citation>
    <scope>NUCLEOTIDE SEQUENCE</scope>
    <source>
        <strain evidence="5">E7-10</strain>
    </source>
</reference>
<comment type="caution">
    <text evidence="5">The sequence shown here is derived from an EMBL/GenBank/DDBJ whole genome shotgun (WGS) entry which is preliminary data.</text>
</comment>
<evidence type="ECO:0000259" key="2">
    <source>
        <dbReference type="Pfam" id="PF00149"/>
    </source>
</evidence>
<name>A0ABT4VID6_9HYPH</name>
<protein>
    <submittedName>
        <fullName evidence="5">Calcineurin-like phosphoesterase family protein</fullName>
    </submittedName>
</protein>
<accession>A0ABT4VID6</accession>
<feature type="chain" id="PRO_5047137282" evidence="1">
    <location>
        <begin position="21"/>
        <end position="645"/>
    </location>
</feature>
<evidence type="ECO:0000256" key="1">
    <source>
        <dbReference type="SAM" id="SignalP"/>
    </source>
</evidence>
<dbReference type="Pfam" id="PF16371">
    <property type="entry name" value="MetallophosN"/>
    <property type="match status" value="1"/>
</dbReference>